<protein>
    <submittedName>
        <fullName evidence="1">Uncharacterized protein</fullName>
    </submittedName>
</protein>
<dbReference type="InterPro" id="IPR029044">
    <property type="entry name" value="Nucleotide-diphossugar_trans"/>
</dbReference>
<organism evidence="1">
    <name type="scientific">marine metagenome</name>
    <dbReference type="NCBI Taxonomy" id="408172"/>
    <lineage>
        <taxon>unclassified sequences</taxon>
        <taxon>metagenomes</taxon>
        <taxon>ecological metagenomes</taxon>
    </lineage>
</organism>
<gene>
    <name evidence="1" type="ORF">METZ01_LOCUS72244</name>
</gene>
<proteinExistence type="predicted"/>
<reference evidence="1" key="1">
    <citation type="submission" date="2018-05" db="EMBL/GenBank/DDBJ databases">
        <authorList>
            <person name="Lanie J.A."/>
            <person name="Ng W.-L."/>
            <person name="Kazmierczak K.M."/>
            <person name="Andrzejewski T.M."/>
            <person name="Davidsen T.M."/>
            <person name="Wayne K.J."/>
            <person name="Tettelin H."/>
            <person name="Glass J.I."/>
            <person name="Rusch D."/>
            <person name="Podicherti R."/>
            <person name="Tsui H.-C.T."/>
            <person name="Winkler M.E."/>
        </authorList>
    </citation>
    <scope>NUCLEOTIDE SEQUENCE</scope>
</reference>
<evidence type="ECO:0000313" key="1">
    <source>
        <dbReference type="EMBL" id="SVA19390.1"/>
    </source>
</evidence>
<dbReference type="EMBL" id="UINC01005146">
    <property type="protein sequence ID" value="SVA19390.1"/>
    <property type="molecule type" value="Genomic_DNA"/>
</dbReference>
<dbReference type="SUPFAM" id="SSF53448">
    <property type="entry name" value="Nucleotide-diphospho-sugar transferases"/>
    <property type="match status" value="1"/>
</dbReference>
<sequence>MEKRTWGYRVDYRPDITIVVALFDGRQTGVPHSVGIYDTEWVDKLYRGIARNYTGQFDFVCLTEKNYDFVEPIKQIRFSRSVDQYGWMSLMEWYRPDICDGNRITMGLDTIITGPLDDIFNWEGNDEYTLRKAAVCQDPLHPTEICNAMTLVTPAFCDEIWNYWLDNEEEVINECKLIFKDGTKAPSEMVLLRKLYSASPRIDTFFPGRIVSYKVHIKPQIVPIEVTSMVYFHGQPKPHELTEDWVKVHWR</sequence>
<accession>A0A381TTQ1</accession>
<name>A0A381TTQ1_9ZZZZ</name>
<dbReference type="AlphaFoldDB" id="A0A381TTQ1"/>